<comment type="caution">
    <text evidence="2">The sequence shown here is derived from an EMBL/GenBank/DDBJ whole genome shotgun (WGS) entry which is preliminary data.</text>
</comment>
<protein>
    <submittedName>
        <fullName evidence="2">Uncharacterized protein</fullName>
    </submittedName>
</protein>
<name>A0AAW0BTR2_9AGAR</name>
<proteinExistence type="predicted"/>
<dbReference type="Proteomes" id="UP001383192">
    <property type="component" value="Unassembled WGS sequence"/>
</dbReference>
<evidence type="ECO:0000256" key="1">
    <source>
        <dbReference type="SAM" id="MobiDB-lite"/>
    </source>
</evidence>
<reference evidence="2 3" key="1">
    <citation type="submission" date="2024-01" db="EMBL/GenBank/DDBJ databases">
        <title>A draft genome for a cacao thread blight-causing isolate of Paramarasmius palmivorus.</title>
        <authorList>
            <person name="Baruah I.K."/>
            <person name="Bukari Y."/>
            <person name="Amoako-Attah I."/>
            <person name="Meinhardt L.W."/>
            <person name="Bailey B.A."/>
            <person name="Cohen S.P."/>
        </authorList>
    </citation>
    <scope>NUCLEOTIDE SEQUENCE [LARGE SCALE GENOMIC DNA]</scope>
    <source>
        <strain evidence="2 3">GH-12</strain>
    </source>
</reference>
<sequence length="365" mass="41702">MSSRSKDTSSSRPAATHKSIGSSETHDGRQKPHNSKPRRNRNSNKTPNLPNVPPYKSSEKVRTSKLLVYSSYCNRRNLEDPCHALYGQIFHELTQPYSNLIPQIQCRLWQNPDDAYEPVVLDEKGRGHFEEHDDEDARSVDLDVDELDCFAAPRGRVEDEDELPYDEAGNISMALSEGTVAGTSHEVIPDLVVIHLRLERFNYRDFLGSDHQWNIRWGHRHGIQVKHKCLSLIGEFKPNPPRKLDIAGDQKALTKEIVSGLGAAWQQLAADAAQFFLRHPYVEDVICLAASGVYWQYRLLEKEEIPEFDPNLMGFKDDVQTQRKVTTFIRMSSQEKYYEVGSVESDAAFTKLRERFRFLGKDGAL</sequence>
<gene>
    <name evidence="2" type="ORF">VNI00_014495</name>
</gene>
<dbReference type="AlphaFoldDB" id="A0AAW0BTR2"/>
<feature type="compositionally biased region" description="Basic residues" evidence="1">
    <location>
        <begin position="31"/>
        <end position="42"/>
    </location>
</feature>
<keyword evidence="3" id="KW-1185">Reference proteome</keyword>
<dbReference type="EMBL" id="JAYKXP010000082">
    <property type="protein sequence ID" value="KAK7029462.1"/>
    <property type="molecule type" value="Genomic_DNA"/>
</dbReference>
<feature type="region of interest" description="Disordered" evidence="1">
    <location>
        <begin position="1"/>
        <end position="60"/>
    </location>
</feature>
<evidence type="ECO:0000313" key="3">
    <source>
        <dbReference type="Proteomes" id="UP001383192"/>
    </source>
</evidence>
<accession>A0AAW0BTR2</accession>
<organism evidence="2 3">
    <name type="scientific">Paramarasmius palmivorus</name>
    <dbReference type="NCBI Taxonomy" id="297713"/>
    <lineage>
        <taxon>Eukaryota</taxon>
        <taxon>Fungi</taxon>
        <taxon>Dikarya</taxon>
        <taxon>Basidiomycota</taxon>
        <taxon>Agaricomycotina</taxon>
        <taxon>Agaricomycetes</taxon>
        <taxon>Agaricomycetidae</taxon>
        <taxon>Agaricales</taxon>
        <taxon>Marasmiineae</taxon>
        <taxon>Marasmiaceae</taxon>
        <taxon>Paramarasmius</taxon>
    </lineage>
</organism>
<evidence type="ECO:0000313" key="2">
    <source>
        <dbReference type="EMBL" id="KAK7029462.1"/>
    </source>
</evidence>